<accession>A0A0F9JU60</accession>
<comment type="caution">
    <text evidence="1">The sequence shown here is derived from an EMBL/GenBank/DDBJ whole genome shotgun (WGS) entry which is preliminary data.</text>
</comment>
<evidence type="ECO:0000313" key="1">
    <source>
        <dbReference type="EMBL" id="KKM13438.1"/>
    </source>
</evidence>
<name>A0A0F9JU60_9ZZZZ</name>
<protein>
    <recommendedName>
        <fullName evidence="2">Phage ABA sandwich domain-containing protein</fullName>
    </recommendedName>
</protein>
<dbReference type="EMBL" id="LAZR01015378">
    <property type="protein sequence ID" value="KKM13438.1"/>
    <property type="molecule type" value="Genomic_DNA"/>
</dbReference>
<dbReference type="AlphaFoldDB" id="A0A0F9JU60"/>
<proteinExistence type="predicted"/>
<gene>
    <name evidence="1" type="ORF">LCGC14_1716190</name>
</gene>
<evidence type="ECO:0008006" key="2">
    <source>
        <dbReference type="Google" id="ProtNLM"/>
    </source>
</evidence>
<reference evidence="1" key="1">
    <citation type="journal article" date="2015" name="Nature">
        <title>Complex archaea that bridge the gap between prokaryotes and eukaryotes.</title>
        <authorList>
            <person name="Spang A."/>
            <person name="Saw J.H."/>
            <person name="Jorgensen S.L."/>
            <person name="Zaremba-Niedzwiedzka K."/>
            <person name="Martijn J."/>
            <person name="Lind A.E."/>
            <person name="van Eijk R."/>
            <person name="Schleper C."/>
            <person name="Guy L."/>
            <person name="Ettema T.J."/>
        </authorList>
    </citation>
    <scope>NUCLEOTIDE SEQUENCE</scope>
</reference>
<sequence>MDTKNKVVSLELAQKMAKLGWDYEVERYWRVDEFGNVYLRVNPKTDTIANLININKKKGTQVYYPAPDAIEIGEQLPDRTTNKKWLTCQKVGLWEIGYGNKETDVSFEVKSEAEARGKMWCYLKEKELI</sequence>
<organism evidence="1">
    <name type="scientific">marine sediment metagenome</name>
    <dbReference type="NCBI Taxonomy" id="412755"/>
    <lineage>
        <taxon>unclassified sequences</taxon>
        <taxon>metagenomes</taxon>
        <taxon>ecological metagenomes</taxon>
    </lineage>
</organism>